<accession>A0ABQ9HW88</accession>
<evidence type="ECO:0000256" key="1">
    <source>
        <dbReference type="SAM" id="MobiDB-lite"/>
    </source>
</evidence>
<comment type="caution">
    <text evidence="2">The sequence shown here is derived from an EMBL/GenBank/DDBJ whole genome shotgun (WGS) entry which is preliminary data.</text>
</comment>
<reference evidence="2 3" key="1">
    <citation type="submission" date="2023-02" db="EMBL/GenBank/DDBJ databases">
        <title>LHISI_Scaffold_Assembly.</title>
        <authorList>
            <person name="Stuart O.P."/>
            <person name="Cleave R."/>
            <person name="Magrath M.J.L."/>
            <person name="Mikheyev A.S."/>
        </authorList>
    </citation>
    <scope>NUCLEOTIDE SEQUENCE [LARGE SCALE GENOMIC DNA]</scope>
    <source>
        <strain evidence="2">Daus_M_001</strain>
        <tissue evidence="2">Leg muscle</tissue>
    </source>
</reference>
<name>A0ABQ9HW88_9NEOP</name>
<sequence length="587" mass="65399">MVEYTFAEYTDMIIVYGAAEDNGSSSAVSRALSATCDTIAYPFCHSYTRSHGTIRGRYFEARGVAMPVKRGARGEGVRGKPRAAASGKNIIVPGRSRAGSLPFKADTVLETSVSTRKTSRWISNPCPQDNNEQQKLEFLKKFAFDMNGRWRNQTISTVGLLASYQGEPDSIPGRFSPDFRKWESCRTMPLVGGFSLDLPFPLPIFAGAAPYSPRITLIGSQDLAVKSGPNLFTHSEAVKTSPTPSPTRPASNAPYYSRRKHEKSGHYGCLLRLRRHINKEHLRECSRSSDIGDQIHVVLAHDTLHFPALVVIQSTATDNTPQLLGGMCKRPSIDASEHVPEFPDKHCTINTISYDYLLHRGWLSPQIPRARALGRIDSETEWEEECSSAGLRIGRRRKVWNFRLVISSHFAIQVTQMCEEGRRFSSSTDITIMETQAPKPIKIILDTFWRESDEGKAPGDCCQSKVLWSACKQNYIAVAVVSGPPSCFDTYRLSGINGSGVPNFTYLRAEQVAYTKANGTGMPCGERLHIGHHNAEISSDKLQTVRRQVHQLSALHVEATPLYIRRSASTVVLYRRISPRSRKHTPR</sequence>
<evidence type="ECO:0000313" key="2">
    <source>
        <dbReference type="EMBL" id="KAJ8888590.1"/>
    </source>
</evidence>
<protein>
    <submittedName>
        <fullName evidence="2">Uncharacterized protein</fullName>
    </submittedName>
</protein>
<organism evidence="2 3">
    <name type="scientific">Dryococelus australis</name>
    <dbReference type="NCBI Taxonomy" id="614101"/>
    <lineage>
        <taxon>Eukaryota</taxon>
        <taxon>Metazoa</taxon>
        <taxon>Ecdysozoa</taxon>
        <taxon>Arthropoda</taxon>
        <taxon>Hexapoda</taxon>
        <taxon>Insecta</taxon>
        <taxon>Pterygota</taxon>
        <taxon>Neoptera</taxon>
        <taxon>Polyneoptera</taxon>
        <taxon>Phasmatodea</taxon>
        <taxon>Verophasmatodea</taxon>
        <taxon>Anareolatae</taxon>
        <taxon>Phasmatidae</taxon>
        <taxon>Eurycanthinae</taxon>
        <taxon>Dryococelus</taxon>
    </lineage>
</organism>
<gene>
    <name evidence="2" type="ORF">PR048_008082</name>
</gene>
<proteinExistence type="predicted"/>
<keyword evidence="3" id="KW-1185">Reference proteome</keyword>
<evidence type="ECO:0000313" key="3">
    <source>
        <dbReference type="Proteomes" id="UP001159363"/>
    </source>
</evidence>
<dbReference type="EMBL" id="JARBHB010000003">
    <property type="protein sequence ID" value="KAJ8888590.1"/>
    <property type="molecule type" value="Genomic_DNA"/>
</dbReference>
<dbReference type="Proteomes" id="UP001159363">
    <property type="component" value="Chromosome 3"/>
</dbReference>
<feature type="region of interest" description="Disordered" evidence="1">
    <location>
        <begin position="234"/>
        <end position="259"/>
    </location>
</feature>